<dbReference type="Proteomes" id="UP000238362">
    <property type="component" value="Unassembled WGS sequence"/>
</dbReference>
<keyword evidence="5" id="KW-1185">Reference proteome</keyword>
<feature type="transmembrane region" description="Helical" evidence="2">
    <location>
        <begin position="196"/>
        <end position="217"/>
    </location>
</feature>
<feature type="transmembrane region" description="Helical" evidence="2">
    <location>
        <begin position="48"/>
        <end position="69"/>
    </location>
</feature>
<keyword evidence="2" id="KW-0812">Transmembrane</keyword>
<evidence type="ECO:0000259" key="3">
    <source>
        <dbReference type="Pfam" id="PF00892"/>
    </source>
</evidence>
<feature type="transmembrane region" description="Helical" evidence="2">
    <location>
        <begin position="105"/>
        <end position="126"/>
    </location>
</feature>
<dbReference type="InterPro" id="IPR000620">
    <property type="entry name" value="EamA_dom"/>
</dbReference>
<organism evidence="4 5">
    <name type="scientific">Prauserella shujinwangii</name>
    <dbReference type="NCBI Taxonomy" id="1453103"/>
    <lineage>
        <taxon>Bacteria</taxon>
        <taxon>Bacillati</taxon>
        <taxon>Actinomycetota</taxon>
        <taxon>Actinomycetes</taxon>
        <taxon>Pseudonocardiales</taxon>
        <taxon>Pseudonocardiaceae</taxon>
        <taxon>Prauserella</taxon>
    </lineage>
</organism>
<feature type="domain" description="EamA" evidence="3">
    <location>
        <begin position="166"/>
        <end position="297"/>
    </location>
</feature>
<accession>A0A2T0LZJ8</accession>
<feature type="transmembrane region" description="Helical" evidence="2">
    <location>
        <begin position="12"/>
        <end position="36"/>
    </location>
</feature>
<dbReference type="InterPro" id="IPR037185">
    <property type="entry name" value="EmrE-like"/>
</dbReference>
<name>A0A2T0LZJ8_9PSEU</name>
<sequence length="302" mass="30575">MSTTVSSAGTRARAGSFSLLTAGVLWGTGGLTGSLLGDAASLHPLAVAAYRLLLGGAFTVLFLGCAGGLRAFPRTRAVLRRLLVAGALLAAFQACYFAAVLLTSVSVATMTTIGSVPVFVAVAEAVAERRRPAGATLCSVAIALLGLALLTGSPDGTPDRLRLFGGLAFALAAGAGFATLTMATRRPVKGLDPLRTTAFGLLAGGLLLLPLALWAGMSLPSRLDVLALVGYLGAVPTALAYTAYFRGLRTARPVLAALSALLEPLTATLLAVLLLGDRLGVAGWCGAVLLAGSLAVSYRRRG</sequence>
<keyword evidence="2" id="KW-1133">Transmembrane helix</keyword>
<comment type="similarity">
    <text evidence="1">Belongs to the EamA transporter family.</text>
</comment>
<dbReference type="SUPFAM" id="SSF103481">
    <property type="entry name" value="Multidrug resistance efflux transporter EmrE"/>
    <property type="match status" value="2"/>
</dbReference>
<dbReference type="EMBL" id="PVNH01000003">
    <property type="protein sequence ID" value="PRX49546.1"/>
    <property type="molecule type" value="Genomic_DNA"/>
</dbReference>
<dbReference type="GO" id="GO:0016020">
    <property type="term" value="C:membrane"/>
    <property type="evidence" value="ECO:0007669"/>
    <property type="project" value="InterPro"/>
</dbReference>
<feature type="transmembrane region" description="Helical" evidence="2">
    <location>
        <begin position="163"/>
        <end position="184"/>
    </location>
</feature>
<evidence type="ECO:0000256" key="2">
    <source>
        <dbReference type="SAM" id="Phobius"/>
    </source>
</evidence>
<dbReference type="Pfam" id="PF00892">
    <property type="entry name" value="EamA"/>
    <property type="match status" value="2"/>
</dbReference>
<dbReference type="AlphaFoldDB" id="A0A2T0LZJ8"/>
<dbReference type="PANTHER" id="PTHR22911">
    <property type="entry name" value="ACYL-MALONYL CONDENSING ENZYME-RELATED"/>
    <property type="match status" value="1"/>
</dbReference>
<gene>
    <name evidence="4" type="ORF">B0I33_103583</name>
</gene>
<comment type="caution">
    <text evidence="4">The sequence shown here is derived from an EMBL/GenBank/DDBJ whole genome shotgun (WGS) entry which is preliminary data.</text>
</comment>
<keyword evidence="2" id="KW-0472">Membrane</keyword>
<evidence type="ECO:0000256" key="1">
    <source>
        <dbReference type="ARBA" id="ARBA00007362"/>
    </source>
</evidence>
<feature type="transmembrane region" description="Helical" evidence="2">
    <location>
        <begin position="133"/>
        <end position="151"/>
    </location>
</feature>
<proteinExistence type="inferred from homology"/>
<dbReference type="OrthoDB" id="5143138at2"/>
<evidence type="ECO:0000313" key="5">
    <source>
        <dbReference type="Proteomes" id="UP000238362"/>
    </source>
</evidence>
<dbReference type="PANTHER" id="PTHR22911:SF79">
    <property type="entry name" value="MOBA-LIKE NTP TRANSFERASE DOMAIN-CONTAINING PROTEIN"/>
    <property type="match status" value="1"/>
</dbReference>
<reference evidence="4 5" key="1">
    <citation type="submission" date="2018-03" db="EMBL/GenBank/DDBJ databases">
        <title>Genomic Encyclopedia of Type Strains, Phase III (KMG-III): the genomes of soil and plant-associated and newly described type strains.</title>
        <authorList>
            <person name="Whitman W."/>
        </authorList>
    </citation>
    <scope>NUCLEOTIDE SEQUENCE [LARGE SCALE GENOMIC DNA]</scope>
    <source>
        <strain evidence="4 5">CGMCC 4.7125</strain>
    </source>
</reference>
<feature type="transmembrane region" description="Helical" evidence="2">
    <location>
        <begin position="254"/>
        <end position="275"/>
    </location>
</feature>
<feature type="transmembrane region" description="Helical" evidence="2">
    <location>
        <begin position="281"/>
        <end position="298"/>
    </location>
</feature>
<dbReference type="RefSeq" id="WP_106178182.1">
    <property type="nucleotide sequence ID" value="NZ_PVNH01000003.1"/>
</dbReference>
<feature type="domain" description="EamA" evidence="3">
    <location>
        <begin position="15"/>
        <end position="151"/>
    </location>
</feature>
<feature type="transmembrane region" description="Helical" evidence="2">
    <location>
        <begin position="81"/>
        <end position="99"/>
    </location>
</feature>
<evidence type="ECO:0000313" key="4">
    <source>
        <dbReference type="EMBL" id="PRX49546.1"/>
    </source>
</evidence>
<protein>
    <submittedName>
        <fullName evidence="4">DME family drug/metabolite transporter</fullName>
    </submittedName>
</protein>
<feature type="transmembrane region" description="Helical" evidence="2">
    <location>
        <begin position="223"/>
        <end position="242"/>
    </location>
</feature>